<accession>A0A0E0DEU8</accession>
<proteinExistence type="predicted"/>
<dbReference type="Gramene" id="OMERI04G12670.4">
    <property type="protein sequence ID" value="OMERI04G12670.4"/>
    <property type="gene ID" value="OMERI04G12670"/>
</dbReference>
<name>A0A0E0DEU8_9ORYZ</name>
<feature type="region of interest" description="Disordered" evidence="1">
    <location>
        <begin position="243"/>
        <end position="263"/>
    </location>
</feature>
<organism evidence="2">
    <name type="scientific">Oryza meridionalis</name>
    <dbReference type="NCBI Taxonomy" id="40149"/>
    <lineage>
        <taxon>Eukaryota</taxon>
        <taxon>Viridiplantae</taxon>
        <taxon>Streptophyta</taxon>
        <taxon>Embryophyta</taxon>
        <taxon>Tracheophyta</taxon>
        <taxon>Spermatophyta</taxon>
        <taxon>Magnoliopsida</taxon>
        <taxon>Liliopsida</taxon>
        <taxon>Poales</taxon>
        <taxon>Poaceae</taxon>
        <taxon>BOP clade</taxon>
        <taxon>Oryzoideae</taxon>
        <taxon>Oryzeae</taxon>
        <taxon>Oryzinae</taxon>
        <taxon>Oryza</taxon>
    </lineage>
</organism>
<dbReference type="HOGENOM" id="CLU_084045_0_0_1"/>
<evidence type="ECO:0000256" key="1">
    <source>
        <dbReference type="SAM" id="MobiDB-lite"/>
    </source>
</evidence>
<dbReference type="Proteomes" id="UP000008021">
    <property type="component" value="Chromosome 4"/>
</dbReference>
<evidence type="ECO:0000313" key="3">
    <source>
        <dbReference type="Proteomes" id="UP000008021"/>
    </source>
</evidence>
<dbReference type="EnsemblPlants" id="OMERI04G12670.4">
    <property type="protein sequence ID" value="OMERI04G12670.4"/>
    <property type="gene ID" value="OMERI04G12670"/>
</dbReference>
<reference evidence="2" key="2">
    <citation type="submission" date="2018-05" db="EMBL/GenBank/DDBJ databases">
        <title>OmerRS3 (Oryza meridionalis Reference Sequence Version 3).</title>
        <authorList>
            <person name="Zhang J."/>
            <person name="Kudrna D."/>
            <person name="Lee S."/>
            <person name="Talag J."/>
            <person name="Welchert J."/>
            <person name="Wing R.A."/>
        </authorList>
    </citation>
    <scope>NUCLEOTIDE SEQUENCE [LARGE SCALE GENOMIC DNA]</scope>
    <source>
        <strain evidence="2">cv. OR44</strain>
    </source>
</reference>
<dbReference type="AlphaFoldDB" id="A0A0E0DEU8"/>
<feature type="region of interest" description="Disordered" evidence="1">
    <location>
        <begin position="1"/>
        <end position="30"/>
    </location>
</feature>
<protein>
    <submittedName>
        <fullName evidence="2">Uncharacterized protein</fullName>
    </submittedName>
</protein>
<feature type="compositionally biased region" description="Basic and acidic residues" evidence="1">
    <location>
        <begin position="243"/>
        <end position="255"/>
    </location>
</feature>
<reference evidence="2" key="1">
    <citation type="submission" date="2015-04" db="UniProtKB">
        <authorList>
            <consortium name="EnsemblPlants"/>
        </authorList>
    </citation>
    <scope>IDENTIFICATION</scope>
</reference>
<evidence type="ECO:0000313" key="2">
    <source>
        <dbReference type="EnsemblPlants" id="OMERI04G12670.4"/>
    </source>
</evidence>
<feature type="compositionally biased region" description="Low complexity" evidence="1">
    <location>
        <begin position="9"/>
        <end position="19"/>
    </location>
</feature>
<sequence length="305" mass="32426">MEREANSIDQEASASSSEDAANDDKPAEQGVSGTIDRILTFIGDRGSNLNNLGEMLKQWEGTCNHYGTFLLHIGQVQFSERNGPVPVVIDRTTTVSRGVGCTLLHLGMALGSGGEVVRRVGVACTAASMLNDTPGLLALLDARSQEQPLKILLKSVEDAKDFISNWKINKDVVEVDVCPALTLDEVGAIRRLFQVEKADKFLTGDVVKVKLGQYEAIQAARNLPELPVSAECAILAAAEKGKNKGAEENGGEKAADVGAQGQQKPSACKAVFSSIQKKEGCDLPGEMVITSTCFGTEPVEARQGP</sequence>
<keyword evidence="3" id="KW-1185">Reference proteome</keyword>